<dbReference type="NCBIfam" id="NF040570">
    <property type="entry name" value="guided_TnpB"/>
    <property type="match status" value="1"/>
</dbReference>
<dbReference type="PATRIC" id="fig|1502723.3.peg.1582"/>
<comment type="caution">
    <text evidence="8">The sequence shown here is derived from an EMBL/GenBank/DDBJ whole genome shotgun (WGS) entry which is preliminary data.</text>
</comment>
<dbReference type="Pfam" id="PF07282">
    <property type="entry name" value="Cas12f1-like_TNB"/>
    <property type="match status" value="1"/>
</dbReference>
<dbReference type="RefSeq" id="WP_199865573.1">
    <property type="nucleotide sequence ID" value="NZ_JYFN01000146.1"/>
</dbReference>
<evidence type="ECO:0000313" key="8">
    <source>
        <dbReference type="EMBL" id="KJE19276.1"/>
    </source>
</evidence>
<dbReference type="EMBL" id="JYFN01000146">
    <property type="protein sequence ID" value="KJE19276.1"/>
    <property type="molecule type" value="Genomic_DNA"/>
</dbReference>
<dbReference type="PANTHER" id="PTHR30405:SF25">
    <property type="entry name" value="RNA-GUIDED DNA ENDONUCLEASE INSQ-RELATED"/>
    <property type="match status" value="1"/>
</dbReference>
<sequence>MYSGRITAMPRSVHVARLYPDSGQAGKLDGQGHAARGLWNLLHEWHTTCREHRRPMLAVAEVDRQMREARKNLPEGFEWLSVLPAQAGQQVLKQYQTAWKRCYSGLARPPRFKSRRRARLAVDVPQARGLNVARVSRRWGVLSVPGAGRVRFRWTRPLPGVSRGVPGRLTGARLVREAHGWHVVFRLETPDVQPEPHGGPPVGVDRGVTRTLALSDGTFRDLPVLLSAGEARRLLRLERKAARQRRARPRGAPTSNRLTRTYDQIARVRARTKRRRDDWAHKVTTGISREFGLVVIEDLRVGTMTRSARGTVETPGRKVRQKAGLNRSVLNAAWGRVGAHLAYKTARVGGVLVRVPAPYTSQRCHVCGVVDRVSRPDQATFLCTSCGWSGNADTNASLNIRAAGLSSMDVEISGLPGTVKRQPPGKAA</sequence>
<dbReference type="Proteomes" id="UP000032545">
    <property type="component" value="Unassembled WGS sequence"/>
</dbReference>
<protein>
    <submittedName>
        <fullName evidence="8">Transposase</fullName>
    </submittedName>
</protein>
<keyword evidence="3" id="KW-0815">Transposition</keyword>
<feature type="domain" description="Probable transposase IS891/IS1136/IS1341" evidence="6">
    <location>
        <begin position="186"/>
        <end position="307"/>
    </location>
</feature>
<dbReference type="InterPro" id="IPR051399">
    <property type="entry name" value="RNA-guided_DNA_endo/Transpos"/>
</dbReference>
<keyword evidence="9" id="KW-1185">Reference proteome</keyword>
<gene>
    <name evidence="8" type="ORF">FF36_06452</name>
</gene>
<evidence type="ECO:0000256" key="4">
    <source>
        <dbReference type="ARBA" id="ARBA00023125"/>
    </source>
</evidence>
<reference evidence="8 9" key="2">
    <citation type="journal article" date="2016" name="Genome Announc.">
        <title>Permanent Draft Genome Sequences for Two Variants of Frankia sp. Strain CpI1, the First Frankia Strain Isolated from Root Nodules of Comptonia peregrina.</title>
        <authorList>
            <person name="Oshone R."/>
            <person name="Hurst S.G.IV."/>
            <person name="Abebe-Akele F."/>
            <person name="Simpson S."/>
            <person name="Morris K."/>
            <person name="Thomas W.K."/>
            <person name="Tisa L.S."/>
        </authorList>
    </citation>
    <scope>NUCLEOTIDE SEQUENCE [LARGE SCALE GENOMIC DNA]</scope>
    <source>
        <strain evidence="9">CpI1-S</strain>
    </source>
</reference>
<evidence type="ECO:0000313" key="9">
    <source>
        <dbReference type="Proteomes" id="UP000032545"/>
    </source>
</evidence>
<dbReference type="GO" id="GO:0003677">
    <property type="term" value="F:DNA binding"/>
    <property type="evidence" value="ECO:0007669"/>
    <property type="project" value="UniProtKB-KW"/>
</dbReference>
<dbReference type="PANTHER" id="PTHR30405">
    <property type="entry name" value="TRANSPOSASE"/>
    <property type="match status" value="1"/>
</dbReference>
<keyword evidence="5" id="KW-0233">DNA recombination</keyword>
<proteinExistence type="inferred from homology"/>
<dbReference type="InterPro" id="IPR001959">
    <property type="entry name" value="Transposase"/>
</dbReference>
<keyword evidence="4" id="KW-0238">DNA-binding</keyword>
<dbReference type="GO" id="GO:0032196">
    <property type="term" value="P:transposition"/>
    <property type="evidence" value="ECO:0007669"/>
    <property type="project" value="UniProtKB-KW"/>
</dbReference>
<dbReference type="AlphaFoldDB" id="A0A0D8B526"/>
<evidence type="ECO:0000256" key="1">
    <source>
        <dbReference type="ARBA" id="ARBA00008761"/>
    </source>
</evidence>
<comment type="similarity">
    <text evidence="2">In the N-terminal section; belongs to the transposase 2 family.</text>
</comment>
<dbReference type="GO" id="GO:0006310">
    <property type="term" value="P:DNA recombination"/>
    <property type="evidence" value="ECO:0007669"/>
    <property type="project" value="UniProtKB-KW"/>
</dbReference>
<dbReference type="Pfam" id="PF01385">
    <property type="entry name" value="OrfB_IS605"/>
    <property type="match status" value="1"/>
</dbReference>
<evidence type="ECO:0000256" key="5">
    <source>
        <dbReference type="ARBA" id="ARBA00023172"/>
    </source>
</evidence>
<reference evidence="9" key="1">
    <citation type="submission" date="2015-02" db="EMBL/GenBank/DDBJ databases">
        <title>Draft Genome of Frankia sp. CpI1-S.</title>
        <authorList>
            <person name="Oshone R.T."/>
            <person name="Ngom M."/>
            <person name="Ghodhbane-Gtari F."/>
            <person name="Gtari M."/>
            <person name="Morris K."/>
            <person name="Thomas K."/>
            <person name="Sen A."/>
            <person name="Tisa L.S."/>
        </authorList>
    </citation>
    <scope>NUCLEOTIDE SEQUENCE [LARGE SCALE GENOMIC DNA]</scope>
    <source>
        <strain evidence="9">CpI1-S</strain>
    </source>
</reference>
<evidence type="ECO:0000256" key="2">
    <source>
        <dbReference type="ARBA" id="ARBA00011044"/>
    </source>
</evidence>
<comment type="similarity">
    <text evidence="1">In the C-terminal section; belongs to the transposase 35 family.</text>
</comment>
<feature type="domain" description="Cas12f1-like TNB" evidence="7">
    <location>
        <begin position="334"/>
        <end position="400"/>
    </location>
</feature>
<dbReference type="InterPro" id="IPR010095">
    <property type="entry name" value="Cas12f1-like_TNB"/>
</dbReference>
<accession>A0A0D8B526</accession>
<organism evidence="8 9">
    <name type="scientific">Frankia torreyi</name>
    <dbReference type="NCBI Taxonomy" id="1856"/>
    <lineage>
        <taxon>Bacteria</taxon>
        <taxon>Bacillati</taxon>
        <taxon>Actinomycetota</taxon>
        <taxon>Actinomycetes</taxon>
        <taxon>Frankiales</taxon>
        <taxon>Frankiaceae</taxon>
        <taxon>Frankia</taxon>
    </lineage>
</organism>
<evidence type="ECO:0000256" key="3">
    <source>
        <dbReference type="ARBA" id="ARBA00022578"/>
    </source>
</evidence>
<name>A0A0D8B526_9ACTN</name>
<evidence type="ECO:0000259" key="6">
    <source>
        <dbReference type="Pfam" id="PF01385"/>
    </source>
</evidence>
<evidence type="ECO:0000259" key="7">
    <source>
        <dbReference type="Pfam" id="PF07282"/>
    </source>
</evidence>